<dbReference type="PANTHER" id="PTHR45339:SF1">
    <property type="entry name" value="HYBRID SIGNAL TRANSDUCTION HISTIDINE KINASE J"/>
    <property type="match status" value="1"/>
</dbReference>
<dbReference type="EMBL" id="FXTB01000002">
    <property type="protein sequence ID" value="SMO50887.1"/>
    <property type="molecule type" value="Genomic_DNA"/>
</dbReference>
<keyword evidence="9" id="KW-0418">Kinase</keyword>
<dbReference type="Pfam" id="PF20969">
    <property type="entry name" value="MASE11"/>
    <property type="match status" value="1"/>
</dbReference>
<dbReference type="InterPro" id="IPR005467">
    <property type="entry name" value="His_kinase_dom"/>
</dbReference>
<proteinExistence type="predicted"/>
<dbReference type="PROSITE" id="PS50109">
    <property type="entry name" value="HIS_KIN"/>
    <property type="match status" value="1"/>
</dbReference>
<gene>
    <name evidence="9" type="ORF">SAMN06265379_10290</name>
</gene>
<feature type="transmembrane region" description="Helical" evidence="6">
    <location>
        <begin position="178"/>
        <end position="197"/>
    </location>
</feature>
<dbReference type="InterPro" id="IPR003661">
    <property type="entry name" value="HisK_dim/P_dom"/>
</dbReference>
<keyword evidence="3 5" id="KW-0597">Phosphoprotein</keyword>
<evidence type="ECO:0000256" key="3">
    <source>
        <dbReference type="ARBA" id="ARBA00022553"/>
    </source>
</evidence>
<dbReference type="SUPFAM" id="SSF47384">
    <property type="entry name" value="Homodimeric domain of signal transducing histidine kinase"/>
    <property type="match status" value="1"/>
</dbReference>
<dbReference type="OrthoDB" id="9796457at2"/>
<feature type="domain" description="Histidine kinase" evidence="7">
    <location>
        <begin position="241"/>
        <end position="463"/>
    </location>
</feature>
<keyword evidence="6" id="KW-1133">Transmembrane helix</keyword>
<feature type="transmembrane region" description="Helical" evidence="6">
    <location>
        <begin position="67"/>
        <end position="86"/>
    </location>
</feature>
<feature type="modified residue" description="4-aspartylphosphate" evidence="5">
    <location>
        <position position="536"/>
    </location>
</feature>
<organism evidence="9 10">
    <name type="scientific">Saccharicrinis carchari</name>
    <dbReference type="NCBI Taxonomy" id="1168039"/>
    <lineage>
        <taxon>Bacteria</taxon>
        <taxon>Pseudomonadati</taxon>
        <taxon>Bacteroidota</taxon>
        <taxon>Bacteroidia</taxon>
        <taxon>Marinilabiliales</taxon>
        <taxon>Marinilabiliaceae</taxon>
        <taxon>Saccharicrinis</taxon>
    </lineage>
</organism>
<feature type="transmembrane region" description="Helical" evidence="6">
    <location>
        <begin position="93"/>
        <end position="112"/>
    </location>
</feature>
<dbReference type="CDD" id="cd16922">
    <property type="entry name" value="HATPase_EvgS-ArcB-TorS-like"/>
    <property type="match status" value="1"/>
</dbReference>
<keyword evidence="4" id="KW-0902">Two-component regulatory system</keyword>
<reference evidence="9 10" key="1">
    <citation type="submission" date="2017-05" db="EMBL/GenBank/DDBJ databases">
        <authorList>
            <person name="Varghese N."/>
            <person name="Submissions S."/>
        </authorList>
    </citation>
    <scope>NUCLEOTIDE SEQUENCE [LARGE SCALE GENOMIC DNA]</scope>
    <source>
        <strain evidence="9 10">DSM 27040</strain>
    </source>
</reference>
<dbReference type="InterPro" id="IPR036097">
    <property type="entry name" value="HisK_dim/P_sf"/>
</dbReference>
<evidence type="ECO:0000256" key="4">
    <source>
        <dbReference type="ARBA" id="ARBA00023012"/>
    </source>
</evidence>
<dbReference type="SUPFAM" id="SSF52172">
    <property type="entry name" value="CheY-like"/>
    <property type="match status" value="1"/>
</dbReference>
<dbReference type="SMART" id="SM00448">
    <property type="entry name" value="REC"/>
    <property type="match status" value="1"/>
</dbReference>
<keyword evidence="6" id="KW-0472">Membrane</keyword>
<evidence type="ECO:0000313" key="9">
    <source>
        <dbReference type="EMBL" id="SMO50887.1"/>
    </source>
</evidence>
<dbReference type="InterPro" id="IPR048437">
    <property type="entry name" value="MASE11"/>
</dbReference>
<dbReference type="CDD" id="cd00082">
    <property type="entry name" value="HisKA"/>
    <property type="match status" value="1"/>
</dbReference>
<dbReference type="RefSeq" id="WP_142532408.1">
    <property type="nucleotide sequence ID" value="NZ_FXTB01000002.1"/>
</dbReference>
<dbReference type="AlphaFoldDB" id="A0A521BUP5"/>
<dbReference type="Gene3D" id="3.30.565.10">
    <property type="entry name" value="Histidine kinase-like ATPase, C-terminal domain"/>
    <property type="match status" value="1"/>
</dbReference>
<dbReference type="Pfam" id="PF00072">
    <property type="entry name" value="Response_reg"/>
    <property type="match status" value="1"/>
</dbReference>
<evidence type="ECO:0000256" key="1">
    <source>
        <dbReference type="ARBA" id="ARBA00000085"/>
    </source>
</evidence>
<feature type="domain" description="Response regulatory" evidence="8">
    <location>
        <begin position="486"/>
        <end position="601"/>
    </location>
</feature>
<dbReference type="Pfam" id="PF02518">
    <property type="entry name" value="HATPase_c"/>
    <property type="match status" value="1"/>
</dbReference>
<dbReference type="GO" id="GO:0000155">
    <property type="term" value="F:phosphorelay sensor kinase activity"/>
    <property type="evidence" value="ECO:0007669"/>
    <property type="project" value="InterPro"/>
</dbReference>
<comment type="catalytic activity">
    <reaction evidence="1">
        <text>ATP + protein L-histidine = ADP + protein N-phospho-L-histidine.</text>
        <dbReference type="EC" id="2.7.13.3"/>
    </reaction>
</comment>
<dbReference type="Proteomes" id="UP000319040">
    <property type="component" value="Unassembled WGS sequence"/>
</dbReference>
<dbReference type="SUPFAM" id="SSF55874">
    <property type="entry name" value="ATPase domain of HSP90 chaperone/DNA topoisomerase II/histidine kinase"/>
    <property type="match status" value="1"/>
</dbReference>
<evidence type="ECO:0000259" key="7">
    <source>
        <dbReference type="PROSITE" id="PS50109"/>
    </source>
</evidence>
<keyword evidence="6" id="KW-0812">Transmembrane</keyword>
<evidence type="ECO:0000256" key="2">
    <source>
        <dbReference type="ARBA" id="ARBA00012438"/>
    </source>
</evidence>
<dbReference type="InterPro" id="IPR036890">
    <property type="entry name" value="HATPase_C_sf"/>
</dbReference>
<dbReference type="PANTHER" id="PTHR45339">
    <property type="entry name" value="HYBRID SIGNAL TRANSDUCTION HISTIDINE KINASE J"/>
    <property type="match status" value="1"/>
</dbReference>
<dbReference type="PROSITE" id="PS50110">
    <property type="entry name" value="RESPONSE_REGULATORY"/>
    <property type="match status" value="1"/>
</dbReference>
<keyword evidence="9" id="KW-0808">Transferase</keyword>
<dbReference type="InterPro" id="IPR003594">
    <property type="entry name" value="HATPase_dom"/>
</dbReference>
<keyword evidence="10" id="KW-1185">Reference proteome</keyword>
<dbReference type="Pfam" id="PF00512">
    <property type="entry name" value="HisKA"/>
    <property type="match status" value="1"/>
</dbReference>
<dbReference type="InterPro" id="IPR004358">
    <property type="entry name" value="Sig_transdc_His_kin-like_C"/>
</dbReference>
<dbReference type="Gene3D" id="3.40.50.2300">
    <property type="match status" value="1"/>
</dbReference>
<feature type="transmembrane region" description="Helical" evidence="6">
    <location>
        <begin position="38"/>
        <end position="61"/>
    </location>
</feature>
<dbReference type="InterPro" id="IPR011006">
    <property type="entry name" value="CheY-like_superfamily"/>
</dbReference>
<evidence type="ECO:0000313" key="10">
    <source>
        <dbReference type="Proteomes" id="UP000319040"/>
    </source>
</evidence>
<name>A0A521BUP5_SACCC</name>
<evidence type="ECO:0000256" key="5">
    <source>
        <dbReference type="PROSITE-ProRule" id="PRU00169"/>
    </source>
</evidence>
<evidence type="ECO:0000259" key="8">
    <source>
        <dbReference type="PROSITE" id="PS50110"/>
    </source>
</evidence>
<dbReference type="Gene3D" id="1.10.287.130">
    <property type="match status" value="1"/>
</dbReference>
<sequence>MTTEKSKTARRLNVWVKRKLGPTTVPSGGGFHYWRERVFHYFTLALMGIGLMAYLFYTISFLQNSNYLLAVISSFIFLSVVFVATIKSFPFRLRVIWVLFLVYLVGGLLFVFQSPASLGLVMLLSFSMLSGMLLGRIAGMYSVIFNMAMLVLVAFLHHARLITAVLLLNVSFSEYTNLSIIFLFINIATLFPLVSFINSMSFSFKKELRYQNILGQEREKLMRAIVKAEESDVLKSSFLSNMSHEIRTPMNAILGFSNLLSHKEISAPEKEEFVNLINLNVKNLLTIVEDLIDISKIDTGQLQIRNTAVCLHDLLEEVHASFSSDIKRRGQMNIKLYLKEGIADKNTMVLTDGPRLKQVLSNLVGNGIKFTERGFVEFGYELKNEGLLQFYVKDTGIGLPVGKEERVFERFYKLAEGRHTLYGGTGIGLSLVKDLLNLMGGKIWIESEPNVGTSFFFTLPFHKVRSASYKYEEKKPVNIYNWEGKTFLIAEDEEDNFRYLEVALSISNASLIWARTGVEAVETFKRIGNIDLVLMDIKMPEMDGYAATREIKKINNKVPVIAQTAYAMSEEREKSSEAGCDDYIAKPIGYHDLLNIIHKYVPGGGE</sequence>
<dbReference type="EC" id="2.7.13.3" evidence="2"/>
<dbReference type="InterPro" id="IPR001789">
    <property type="entry name" value="Sig_transdc_resp-reg_receiver"/>
</dbReference>
<dbReference type="SMART" id="SM00388">
    <property type="entry name" value="HisKA"/>
    <property type="match status" value="1"/>
</dbReference>
<dbReference type="PRINTS" id="PR00344">
    <property type="entry name" value="BCTRLSENSOR"/>
</dbReference>
<evidence type="ECO:0000256" key="6">
    <source>
        <dbReference type="SAM" id="Phobius"/>
    </source>
</evidence>
<protein>
    <recommendedName>
        <fullName evidence="2">histidine kinase</fullName>
        <ecNumber evidence="2">2.7.13.3</ecNumber>
    </recommendedName>
</protein>
<accession>A0A521BUP5</accession>
<dbReference type="SMART" id="SM00387">
    <property type="entry name" value="HATPase_c"/>
    <property type="match status" value="1"/>
</dbReference>